<protein>
    <submittedName>
        <fullName evidence="1">Uncharacterized protein</fullName>
    </submittedName>
</protein>
<name>A0A167P4Y0_CALVF</name>
<dbReference type="AlphaFoldDB" id="A0A167P4Y0"/>
<gene>
    <name evidence="1" type="ORF">CALVIDRAFT_46152</name>
</gene>
<proteinExistence type="predicted"/>
<reference evidence="1 2" key="1">
    <citation type="journal article" date="2016" name="Mol. Biol. Evol.">
        <title>Comparative Genomics of Early-Diverging Mushroom-Forming Fungi Provides Insights into the Origins of Lignocellulose Decay Capabilities.</title>
        <authorList>
            <person name="Nagy L.G."/>
            <person name="Riley R."/>
            <person name="Tritt A."/>
            <person name="Adam C."/>
            <person name="Daum C."/>
            <person name="Floudas D."/>
            <person name="Sun H."/>
            <person name="Yadav J.S."/>
            <person name="Pangilinan J."/>
            <person name="Larsson K.H."/>
            <person name="Matsuura K."/>
            <person name="Barry K."/>
            <person name="Labutti K."/>
            <person name="Kuo R."/>
            <person name="Ohm R.A."/>
            <person name="Bhattacharya S.S."/>
            <person name="Shirouzu T."/>
            <person name="Yoshinaga Y."/>
            <person name="Martin F.M."/>
            <person name="Grigoriev I.V."/>
            <person name="Hibbett D.S."/>
        </authorList>
    </citation>
    <scope>NUCLEOTIDE SEQUENCE [LARGE SCALE GENOMIC DNA]</scope>
    <source>
        <strain evidence="1 2">TUFC12733</strain>
    </source>
</reference>
<evidence type="ECO:0000313" key="2">
    <source>
        <dbReference type="Proteomes" id="UP000076738"/>
    </source>
</evidence>
<dbReference type="Proteomes" id="UP000076738">
    <property type="component" value="Unassembled WGS sequence"/>
</dbReference>
<evidence type="ECO:0000313" key="1">
    <source>
        <dbReference type="EMBL" id="KZO98422.1"/>
    </source>
</evidence>
<sequence>MSQTIEDRHVGVPRQEGCKGGAKARLAGIISLSSLAPHTSRSHSQRCPSSRQLCPCTTVLSRLAHVSLLTQTLTSMPIR</sequence>
<keyword evidence="2" id="KW-1185">Reference proteome</keyword>
<organism evidence="1 2">
    <name type="scientific">Calocera viscosa (strain TUFC12733)</name>
    <dbReference type="NCBI Taxonomy" id="1330018"/>
    <lineage>
        <taxon>Eukaryota</taxon>
        <taxon>Fungi</taxon>
        <taxon>Dikarya</taxon>
        <taxon>Basidiomycota</taxon>
        <taxon>Agaricomycotina</taxon>
        <taxon>Dacrymycetes</taxon>
        <taxon>Dacrymycetales</taxon>
        <taxon>Dacrymycetaceae</taxon>
        <taxon>Calocera</taxon>
    </lineage>
</organism>
<accession>A0A167P4Y0</accession>
<dbReference type="EMBL" id="KV417276">
    <property type="protein sequence ID" value="KZO98422.1"/>
    <property type="molecule type" value="Genomic_DNA"/>
</dbReference>